<dbReference type="OrthoDB" id="2564984at2759"/>
<dbReference type="EMBL" id="KV722371">
    <property type="protein sequence ID" value="OCH92301.1"/>
    <property type="molecule type" value="Genomic_DNA"/>
</dbReference>
<reference evidence="2 3" key="1">
    <citation type="submission" date="2016-07" db="EMBL/GenBank/DDBJ databases">
        <title>Draft genome of the white-rot fungus Obba rivulosa 3A-2.</title>
        <authorList>
            <consortium name="DOE Joint Genome Institute"/>
            <person name="Miettinen O."/>
            <person name="Riley R."/>
            <person name="Acob R."/>
            <person name="Barry K."/>
            <person name="Cullen D."/>
            <person name="De Vries R."/>
            <person name="Hainaut M."/>
            <person name="Hatakka A."/>
            <person name="Henrissat B."/>
            <person name="Hilden K."/>
            <person name="Kuo R."/>
            <person name="Labutti K."/>
            <person name="Lipzen A."/>
            <person name="Makela M.R."/>
            <person name="Sandor L."/>
            <person name="Spatafora J.W."/>
            <person name="Grigoriev I.V."/>
            <person name="Hibbett D.S."/>
        </authorList>
    </citation>
    <scope>NUCLEOTIDE SEQUENCE [LARGE SCALE GENOMIC DNA]</scope>
    <source>
        <strain evidence="2 3">3A-2</strain>
    </source>
</reference>
<keyword evidence="1" id="KW-0472">Membrane</keyword>
<name>A0A8E2AXD9_9APHY</name>
<accession>A0A8E2AXD9</accession>
<sequence length="64" mass="7353">VYVYVNPKTGEQVTSLLPPTHPEMICQQDGQPLEYTKYGRKGIISAVCFFPIGIWCYFIDLKVR</sequence>
<dbReference type="AlphaFoldDB" id="A0A8E2AXD9"/>
<keyword evidence="1" id="KW-0812">Transmembrane</keyword>
<evidence type="ECO:0000256" key="1">
    <source>
        <dbReference type="SAM" id="Phobius"/>
    </source>
</evidence>
<organism evidence="2 3">
    <name type="scientific">Obba rivulosa</name>
    <dbReference type="NCBI Taxonomy" id="1052685"/>
    <lineage>
        <taxon>Eukaryota</taxon>
        <taxon>Fungi</taxon>
        <taxon>Dikarya</taxon>
        <taxon>Basidiomycota</taxon>
        <taxon>Agaricomycotina</taxon>
        <taxon>Agaricomycetes</taxon>
        <taxon>Polyporales</taxon>
        <taxon>Gelatoporiaceae</taxon>
        <taxon>Obba</taxon>
    </lineage>
</organism>
<dbReference type="Proteomes" id="UP000250043">
    <property type="component" value="Unassembled WGS sequence"/>
</dbReference>
<feature type="non-terminal residue" evidence="2">
    <location>
        <position position="64"/>
    </location>
</feature>
<keyword evidence="3" id="KW-1185">Reference proteome</keyword>
<proteinExistence type="predicted"/>
<gene>
    <name evidence="2" type="ORF">OBBRIDRAFT_727028</name>
</gene>
<protein>
    <submittedName>
        <fullName evidence="2">Uncharacterized protein</fullName>
    </submittedName>
</protein>
<keyword evidence="1" id="KW-1133">Transmembrane helix</keyword>
<evidence type="ECO:0000313" key="2">
    <source>
        <dbReference type="EMBL" id="OCH92301.1"/>
    </source>
</evidence>
<feature type="transmembrane region" description="Helical" evidence="1">
    <location>
        <begin position="42"/>
        <end position="59"/>
    </location>
</feature>
<evidence type="ECO:0000313" key="3">
    <source>
        <dbReference type="Proteomes" id="UP000250043"/>
    </source>
</evidence>